<feature type="non-terminal residue" evidence="4">
    <location>
        <position position="1"/>
    </location>
</feature>
<dbReference type="InterPro" id="IPR043502">
    <property type="entry name" value="DNA/RNA_pol_sf"/>
</dbReference>
<dbReference type="Proteomes" id="UP000054379">
    <property type="component" value="Unassembled WGS sequence"/>
</dbReference>
<dbReference type="GO" id="GO:0004523">
    <property type="term" value="F:RNA-DNA hybrid ribonuclease activity"/>
    <property type="evidence" value="ECO:0007669"/>
    <property type="project" value="UniProtKB-EC"/>
</dbReference>
<dbReference type="AlphaFoldDB" id="A0A091PQX7"/>
<organism evidence="4 5">
    <name type="scientific">Haliaeetus albicilla</name>
    <name type="common">White-tailed sea-eagle</name>
    <name type="synonym">Falco albicilla</name>
    <dbReference type="NCBI Taxonomy" id="8969"/>
    <lineage>
        <taxon>Eukaryota</taxon>
        <taxon>Metazoa</taxon>
        <taxon>Chordata</taxon>
        <taxon>Craniata</taxon>
        <taxon>Vertebrata</taxon>
        <taxon>Euteleostomi</taxon>
        <taxon>Archelosauria</taxon>
        <taxon>Archosauria</taxon>
        <taxon>Dinosauria</taxon>
        <taxon>Saurischia</taxon>
        <taxon>Theropoda</taxon>
        <taxon>Coelurosauria</taxon>
        <taxon>Aves</taxon>
        <taxon>Neognathae</taxon>
        <taxon>Neoaves</taxon>
        <taxon>Telluraves</taxon>
        <taxon>Accipitrimorphae</taxon>
        <taxon>Accipitriformes</taxon>
        <taxon>Accipitridae</taxon>
        <taxon>Accipitrinae</taxon>
        <taxon>Haliaeetus</taxon>
    </lineage>
</organism>
<dbReference type="InterPro" id="IPR043128">
    <property type="entry name" value="Rev_trsase/Diguanyl_cyclase"/>
</dbReference>
<sequence length="228" mass="26321">WFTVLDLKDAFFCIPLEEGSRKLFAFEWENPKTGQKMQLTWTRLPQGFKNSPTIFGSQLAKELEMWKRDGPKPGHLLLHYVDDILIAMEERPACIKVTIDLLNFWGLSGYKVSRTKAQIAKQTVIYLGFEVSQGQRQLGTDRKEAICSILEPRNTHELRTFLGMTGWCRLWIMNYGLLAKPLYEALKGPPFEWGPDQQRAFKSLKQALMTAPALRVPDLTKDFQLFVH</sequence>
<dbReference type="PROSITE" id="PS50878">
    <property type="entry name" value="RT_POL"/>
    <property type="match status" value="1"/>
</dbReference>
<protein>
    <recommendedName>
        <fullName evidence="2">ribonuclease H</fullName>
        <ecNumber evidence="2">3.1.26.4</ecNumber>
    </recommendedName>
</protein>
<name>A0A091PQX7_HALAL</name>
<dbReference type="Gene3D" id="3.30.70.270">
    <property type="match status" value="2"/>
</dbReference>
<dbReference type="InterPro" id="IPR051320">
    <property type="entry name" value="Viral_Replic_Matur_Polypro"/>
</dbReference>
<dbReference type="Pfam" id="PF00078">
    <property type="entry name" value="RVT_1"/>
    <property type="match status" value="1"/>
</dbReference>
<dbReference type="EMBL" id="KK664067">
    <property type="protein sequence ID" value="KFQ10075.1"/>
    <property type="molecule type" value="Genomic_DNA"/>
</dbReference>
<dbReference type="SUPFAM" id="SSF56672">
    <property type="entry name" value="DNA/RNA polymerases"/>
    <property type="match status" value="1"/>
</dbReference>
<evidence type="ECO:0000313" key="4">
    <source>
        <dbReference type="EMBL" id="KFQ10075.1"/>
    </source>
</evidence>
<reference evidence="4 5" key="1">
    <citation type="submission" date="2014-04" db="EMBL/GenBank/DDBJ databases">
        <title>Genome evolution of avian class.</title>
        <authorList>
            <person name="Zhang G."/>
            <person name="Li C."/>
        </authorList>
    </citation>
    <scope>NUCLEOTIDE SEQUENCE [LARGE SCALE GENOMIC DNA]</scope>
    <source>
        <strain evidence="4">BGI_N329</strain>
    </source>
</reference>
<evidence type="ECO:0000313" key="5">
    <source>
        <dbReference type="Proteomes" id="UP000054379"/>
    </source>
</evidence>
<dbReference type="Gene3D" id="3.10.10.10">
    <property type="entry name" value="HIV Type 1 Reverse Transcriptase, subunit A, domain 1"/>
    <property type="match status" value="1"/>
</dbReference>
<feature type="non-terminal residue" evidence="4">
    <location>
        <position position="228"/>
    </location>
</feature>
<dbReference type="EC" id="3.1.26.4" evidence="2"/>
<feature type="domain" description="Reverse transcriptase" evidence="3">
    <location>
        <begin position="1"/>
        <end position="131"/>
    </location>
</feature>
<accession>A0A091PQX7</accession>
<evidence type="ECO:0000259" key="3">
    <source>
        <dbReference type="PROSITE" id="PS50878"/>
    </source>
</evidence>
<dbReference type="InterPro" id="IPR000477">
    <property type="entry name" value="RT_dom"/>
</dbReference>
<evidence type="ECO:0000256" key="2">
    <source>
        <dbReference type="ARBA" id="ARBA00012180"/>
    </source>
</evidence>
<dbReference type="FunFam" id="3.30.70.270:FF:000020">
    <property type="entry name" value="Transposon Tf2-6 polyprotein-like Protein"/>
    <property type="match status" value="1"/>
</dbReference>
<gene>
    <name evidence="4" type="ORF">N329_11062</name>
</gene>
<comment type="similarity">
    <text evidence="1">Belongs to the beta type-B retroviral polymerase family. HERV class-II K(HML-2) pol subfamily.</text>
</comment>
<evidence type="ECO:0000256" key="1">
    <source>
        <dbReference type="ARBA" id="ARBA00010879"/>
    </source>
</evidence>
<proteinExistence type="inferred from homology"/>
<dbReference type="PANTHER" id="PTHR33064">
    <property type="entry name" value="POL PROTEIN"/>
    <property type="match status" value="1"/>
</dbReference>
<dbReference type="PANTHER" id="PTHR33064:SF36">
    <property type="entry name" value="CCHC-TYPE DOMAIN-CONTAINING PROTEIN"/>
    <property type="match status" value="1"/>
</dbReference>